<feature type="transmembrane region" description="Helical" evidence="12">
    <location>
        <begin position="173"/>
        <end position="194"/>
    </location>
</feature>
<dbReference type="Pfam" id="PF02628">
    <property type="entry name" value="COX15-CtaA"/>
    <property type="match status" value="1"/>
</dbReference>
<keyword evidence="8" id="KW-0350">Heme biosynthesis</keyword>
<keyword evidence="7" id="KW-0408">Iron</keyword>
<sequence length="348" mass="40043">MKKNFRKIAKVTLVLVYLVIIAGAVVRMTGSGMGCPDWPKCFGYYIPPTEISQLEWQPERDFKKGQVIIVDESLKIAKEDFTTGDKYSESHWETYTKHDYAIFNPSHTWVEYINRLFGALAGFGTLILAFASISYWKKNKWIPILAWLTVLGMGFQAWLGATVVYSLLAPVRITLHMVMALVIVAFILIIIYQTKERKERLKFNKSFSAMLLAALILTLIQIVLGTQVRQFIDEQSDVFGDMSKNLWLSNPEIDFYIHRTLSILVLLVNLYLYIRNKKLNLGYTKVNWVLIFIILEIITGIAMYYLDFPFGSQALHLVIASILFGIQFYLLIEARANKNQLTQDKVVR</sequence>
<comment type="pathway">
    <text evidence="11">Porphyrin-containing compound metabolism.</text>
</comment>
<evidence type="ECO:0000313" key="13">
    <source>
        <dbReference type="EMBL" id="MCF8714583.1"/>
    </source>
</evidence>
<feature type="transmembrane region" description="Helical" evidence="12">
    <location>
        <begin position="256"/>
        <end position="274"/>
    </location>
</feature>
<dbReference type="PANTHER" id="PTHR35457">
    <property type="entry name" value="HEME A SYNTHASE"/>
    <property type="match status" value="1"/>
</dbReference>
<feature type="transmembrane region" description="Helical" evidence="12">
    <location>
        <begin position="312"/>
        <end position="332"/>
    </location>
</feature>
<evidence type="ECO:0000256" key="10">
    <source>
        <dbReference type="ARBA" id="ARBA00023157"/>
    </source>
</evidence>
<evidence type="ECO:0000256" key="11">
    <source>
        <dbReference type="ARBA" id="ARBA00023444"/>
    </source>
</evidence>
<gene>
    <name evidence="13" type="ORF">JM658_07030</name>
</gene>
<dbReference type="PANTHER" id="PTHR35457:SF1">
    <property type="entry name" value="HEME A SYNTHASE"/>
    <property type="match status" value="1"/>
</dbReference>
<proteinExistence type="predicted"/>
<evidence type="ECO:0000256" key="8">
    <source>
        <dbReference type="ARBA" id="ARBA00023133"/>
    </source>
</evidence>
<comment type="subcellular location">
    <subcellularLocation>
        <location evidence="1">Membrane</location>
        <topology evidence="1">Multi-pass membrane protein</topology>
    </subcellularLocation>
</comment>
<evidence type="ECO:0000256" key="12">
    <source>
        <dbReference type="SAM" id="Phobius"/>
    </source>
</evidence>
<evidence type="ECO:0000256" key="4">
    <source>
        <dbReference type="ARBA" id="ARBA00022723"/>
    </source>
</evidence>
<evidence type="ECO:0000256" key="6">
    <source>
        <dbReference type="ARBA" id="ARBA00023002"/>
    </source>
</evidence>
<dbReference type="Proteomes" id="UP000829517">
    <property type="component" value="Unassembled WGS sequence"/>
</dbReference>
<dbReference type="InterPro" id="IPR003780">
    <property type="entry name" value="COX15/CtaA_fam"/>
</dbReference>
<evidence type="ECO:0000256" key="7">
    <source>
        <dbReference type="ARBA" id="ARBA00023004"/>
    </source>
</evidence>
<keyword evidence="3 12" id="KW-0812">Transmembrane</keyword>
<keyword evidence="10" id="KW-1015">Disulfide bond</keyword>
<comment type="caution">
    <text evidence="13">The sequence shown here is derived from an EMBL/GenBank/DDBJ whole genome shotgun (WGS) entry which is preliminary data.</text>
</comment>
<feature type="transmembrane region" description="Helical" evidence="12">
    <location>
        <begin position="145"/>
        <end position="167"/>
    </location>
</feature>
<keyword evidence="2" id="KW-1003">Cell membrane</keyword>
<evidence type="ECO:0000256" key="9">
    <source>
        <dbReference type="ARBA" id="ARBA00023136"/>
    </source>
</evidence>
<feature type="transmembrane region" description="Helical" evidence="12">
    <location>
        <begin position="206"/>
        <end position="224"/>
    </location>
</feature>
<protein>
    <submittedName>
        <fullName evidence="13">COX15/CtaA family protein</fullName>
    </submittedName>
</protein>
<reference evidence="13 14" key="1">
    <citation type="submission" date="2021-01" db="EMBL/GenBank/DDBJ databases">
        <title>Genome sequencing of Joostella atrarenae M1-2 (= KCTC 23194).</title>
        <authorList>
            <person name="Zakaria M.R."/>
            <person name="Lam M.Q."/>
            <person name="Chong C.S."/>
        </authorList>
    </citation>
    <scope>NUCLEOTIDE SEQUENCE [LARGE SCALE GENOMIC DNA]</scope>
    <source>
        <strain evidence="13 14">M1-2</strain>
    </source>
</reference>
<dbReference type="InterPro" id="IPR050450">
    <property type="entry name" value="COX15/CtaA_HemeA_synthase"/>
</dbReference>
<feature type="transmembrane region" description="Helical" evidence="12">
    <location>
        <begin position="286"/>
        <end position="306"/>
    </location>
</feature>
<evidence type="ECO:0000256" key="5">
    <source>
        <dbReference type="ARBA" id="ARBA00022989"/>
    </source>
</evidence>
<keyword evidence="14" id="KW-1185">Reference proteome</keyword>
<dbReference type="RefSeq" id="WP_236958547.1">
    <property type="nucleotide sequence ID" value="NZ_JAETXX010000003.1"/>
</dbReference>
<evidence type="ECO:0000256" key="2">
    <source>
        <dbReference type="ARBA" id="ARBA00022475"/>
    </source>
</evidence>
<keyword evidence="6" id="KW-0560">Oxidoreductase</keyword>
<organism evidence="13 14">
    <name type="scientific">Joostella atrarenae</name>
    <dbReference type="NCBI Taxonomy" id="679257"/>
    <lineage>
        <taxon>Bacteria</taxon>
        <taxon>Pseudomonadati</taxon>
        <taxon>Bacteroidota</taxon>
        <taxon>Flavobacteriia</taxon>
        <taxon>Flavobacteriales</taxon>
        <taxon>Flavobacteriaceae</taxon>
        <taxon>Joostella</taxon>
    </lineage>
</organism>
<name>A0ABS9J2J7_9FLAO</name>
<evidence type="ECO:0000313" key="14">
    <source>
        <dbReference type="Proteomes" id="UP000829517"/>
    </source>
</evidence>
<dbReference type="EMBL" id="JAETXX010000003">
    <property type="protein sequence ID" value="MCF8714583.1"/>
    <property type="molecule type" value="Genomic_DNA"/>
</dbReference>
<evidence type="ECO:0000256" key="1">
    <source>
        <dbReference type="ARBA" id="ARBA00004141"/>
    </source>
</evidence>
<feature type="transmembrane region" description="Helical" evidence="12">
    <location>
        <begin position="112"/>
        <end position="133"/>
    </location>
</feature>
<evidence type="ECO:0000256" key="3">
    <source>
        <dbReference type="ARBA" id="ARBA00022692"/>
    </source>
</evidence>
<keyword evidence="5 12" id="KW-1133">Transmembrane helix</keyword>
<keyword evidence="4" id="KW-0479">Metal-binding</keyword>
<accession>A0ABS9J2J7</accession>
<feature type="transmembrane region" description="Helical" evidence="12">
    <location>
        <begin position="12"/>
        <end position="30"/>
    </location>
</feature>
<keyword evidence="9 12" id="KW-0472">Membrane</keyword>